<gene>
    <name evidence="3" type="ORF">MM415A00412_0039</name>
    <name evidence="2" type="ORF">MM415B00498_0011</name>
</gene>
<dbReference type="SUPFAM" id="SSF55166">
    <property type="entry name" value="Hedgehog/DD-peptidase"/>
    <property type="match status" value="1"/>
</dbReference>
<organism evidence="2">
    <name type="scientific">viral metagenome</name>
    <dbReference type="NCBI Taxonomy" id="1070528"/>
    <lineage>
        <taxon>unclassified sequences</taxon>
        <taxon>metagenomes</taxon>
        <taxon>organismal metagenomes</taxon>
    </lineage>
</organism>
<accession>A0A6M3J3F3</accession>
<dbReference type="Pfam" id="PF13539">
    <property type="entry name" value="Peptidase_M15_4"/>
    <property type="match status" value="1"/>
</dbReference>
<feature type="domain" description="Peptidase M15C" evidence="1">
    <location>
        <begin position="88"/>
        <end position="151"/>
    </location>
</feature>
<reference evidence="2" key="1">
    <citation type="submission" date="2020-03" db="EMBL/GenBank/DDBJ databases">
        <title>The deep terrestrial virosphere.</title>
        <authorList>
            <person name="Holmfeldt K."/>
            <person name="Nilsson E."/>
            <person name="Simone D."/>
            <person name="Lopez-Fernandez M."/>
            <person name="Wu X."/>
            <person name="de Brujin I."/>
            <person name="Lundin D."/>
            <person name="Andersson A."/>
            <person name="Bertilsson S."/>
            <person name="Dopson M."/>
        </authorList>
    </citation>
    <scope>NUCLEOTIDE SEQUENCE</scope>
    <source>
        <strain evidence="3">MM415A00412</strain>
        <strain evidence="2">MM415B00498</strain>
    </source>
</reference>
<protein>
    <submittedName>
        <fullName evidence="2">Putative peptidase</fullName>
    </submittedName>
</protein>
<dbReference type="GO" id="GO:0008233">
    <property type="term" value="F:peptidase activity"/>
    <property type="evidence" value="ECO:0007669"/>
    <property type="project" value="InterPro"/>
</dbReference>
<dbReference type="AlphaFoldDB" id="A0A6M3J3F3"/>
<evidence type="ECO:0000313" key="2">
    <source>
        <dbReference type="EMBL" id="QJA64396.1"/>
    </source>
</evidence>
<dbReference type="Gene3D" id="3.30.1380.10">
    <property type="match status" value="1"/>
</dbReference>
<name>A0A6M3J3F3_9ZZZZ</name>
<dbReference type="InterPro" id="IPR039561">
    <property type="entry name" value="Peptidase_M15C"/>
</dbReference>
<evidence type="ECO:0000313" key="3">
    <source>
        <dbReference type="EMBL" id="QJA82367.1"/>
    </source>
</evidence>
<evidence type="ECO:0000259" key="1">
    <source>
        <dbReference type="Pfam" id="PF13539"/>
    </source>
</evidence>
<dbReference type="EMBL" id="MT141519">
    <property type="protein sequence ID" value="QJA64396.1"/>
    <property type="molecule type" value="Genomic_DNA"/>
</dbReference>
<dbReference type="InterPro" id="IPR009045">
    <property type="entry name" value="Zn_M74/Hedgehog-like"/>
</dbReference>
<dbReference type="EMBL" id="MT142485">
    <property type="protein sequence ID" value="QJA82367.1"/>
    <property type="molecule type" value="Genomic_DNA"/>
</dbReference>
<proteinExistence type="predicted"/>
<sequence>MTAKNDSVAELTKIFGELGDESNLTYIVPAYPLYYNGSKVSKVRCHKLIADQLSTVFADVLKHYGQQKIADLHLDVFGGCYNNRPQRGGTKPSTHAWGIAIDMYPTGNSLNMHKDTAIFAKPEYSAWLRIWRENGFYNKGEEKDYDYMHFQAAKPE</sequence>